<accession>A0A139A0Z2</accession>
<dbReference type="SUPFAM" id="SSF81411">
    <property type="entry name" value="Mitochondrial cytochrome c oxidase subunit VIa"/>
    <property type="match status" value="1"/>
</dbReference>
<dbReference type="GO" id="GO:0006123">
    <property type="term" value="P:mitochondrial electron transport, cytochrome c to oxygen"/>
    <property type="evidence" value="ECO:0007669"/>
    <property type="project" value="TreeGrafter"/>
</dbReference>
<keyword evidence="5" id="KW-0472">Membrane</keyword>
<evidence type="ECO:0000256" key="6">
    <source>
        <dbReference type="RuleBase" id="RU004396"/>
    </source>
</evidence>
<keyword evidence="3" id="KW-0809">Transit peptide</keyword>
<name>A0A139A0Z2_GONPJ</name>
<keyword evidence="2" id="KW-0999">Mitochondrion inner membrane</keyword>
<dbReference type="InterPro" id="IPR036418">
    <property type="entry name" value="Cyt_c_oxidase_su6a_sf"/>
</dbReference>
<keyword evidence="4" id="KW-0496">Mitochondrion</keyword>
<dbReference type="PANTHER" id="PTHR11504:SF0">
    <property type="entry name" value="CYTOCHROME C OXIDASE SUBUNIT"/>
    <property type="match status" value="1"/>
</dbReference>
<dbReference type="GO" id="GO:0030234">
    <property type="term" value="F:enzyme regulator activity"/>
    <property type="evidence" value="ECO:0007669"/>
    <property type="project" value="TreeGrafter"/>
</dbReference>
<dbReference type="Gene3D" id="4.10.95.10">
    <property type="entry name" value="Cytochrome c oxidase, subunit VIa"/>
    <property type="match status" value="1"/>
</dbReference>
<proteinExistence type="inferred from homology"/>
<evidence type="ECO:0000256" key="1">
    <source>
        <dbReference type="ARBA" id="ARBA00004273"/>
    </source>
</evidence>
<evidence type="ECO:0000256" key="5">
    <source>
        <dbReference type="ARBA" id="ARBA00023136"/>
    </source>
</evidence>
<feature type="chain" id="PRO_5007295867" evidence="7">
    <location>
        <begin position="17"/>
        <end position="77"/>
    </location>
</feature>
<reference evidence="8 9" key="1">
    <citation type="journal article" date="2015" name="Genome Biol. Evol.">
        <title>Phylogenomic analyses indicate that early fungi evolved digesting cell walls of algal ancestors of land plants.</title>
        <authorList>
            <person name="Chang Y."/>
            <person name="Wang S."/>
            <person name="Sekimoto S."/>
            <person name="Aerts A.L."/>
            <person name="Choi C."/>
            <person name="Clum A."/>
            <person name="LaButti K.M."/>
            <person name="Lindquist E.A."/>
            <person name="Yee Ngan C."/>
            <person name="Ohm R.A."/>
            <person name="Salamov A.A."/>
            <person name="Grigoriev I.V."/>
            <person name="Spatafora J.W."/>
            <person name="Berbee M.L."/>
        </authorList>
    </citation>
    <scope>NUCLEOTIDE SEQUENCE [LARGE SCALE GENOMIC DNA]</scope>
    <source>
        <strain evidence="8 9">JEL478</strain>
    </source>
</reference>
<evidence type="ECO:0000256" key="7">
    <source>
        <dbReference type="SAM" id="SignalP"/>
    </source>
</evidence>
<organism evidence="8 9">
    <name type="scientific">Gonapodya prolifera (strain JEL478)</name>
    <name type="common">Monoblepharis prolifera</name>
    <dbReference type="NCBI Taxonomy" id="1344416"/>
    <lineage>
        <taxon>Eukaryota</taxon>
        <taxon>Fungi</taxon>
        <taxon>Fungi incertae sedis</taxon>
        <taxon>Chytridiomycota</taxon>
        <taxon>Chytridiomycota incertae sedis</taxon>
        <taxon>Monoblepharidomycetes</taxon>
        <taxon>Monoblepharidales</taxon>
        <taxon>Gonapodyaceae</taxon>
        <taxon>Gonapodya</taxon>
    </lineage>
</organism>
<evidence type="ECO:0000256" key="4">
    <source>
        <dbReference type="ARBA" id="ARBA00023128"/>
    </source>
</evidence>
<gene>
    <name evidence="8" type="ORF">M427DRAFT_116571</name>
</gene>
<evidence type="ECO:0000313" key="8">
    <source>
        <dbReference type="EMBL" id="KXS10023.1"/>
    </source>
</evidence>
<dbReference type="STRING" id="1344416.A0A139A0Z2"/>
<dbReference type="EMBL" id="KQ965839">
    <property type="protein sequence ID" value="KXS10023.1"/>
    <property type="molecule type" value="Genomic_DNA"/>
</dbReference>
<evidence type="ECO:0000256" key="3">
    <source>
        <dbReference type="ARBA" id="ARBA00022946"/>
    </source>
</evidence>
<evidence type="ECO:0000313" key="9">
    <source>
        <dbReference type="Proteomes" id="UP000070544"/>
    </source>
</evidence>
<evidence type="ECO:0000256" key="2">
    <source>
        <dbReference type="ARBA" id="ARBA00022792"/>
    </source>
</evidence>
<dbReference type="Proteomes" id="UP000070544">
    <property type="component" value="Unassembled WGS sequence"/>
</dbReference>
<dbReference type="Pfam" id="PF02046">
    <property type="entry name" value="COX6A"/>
    <property type="match status" value="1"/>
</dbReference>
<dbReference type="InterPro" id="IPR001349">
    <property type="entry name" value="Cyt_c_oxidase_su6a"/>
</dbReference>
<comment type="similarity">
    <text evidence="6">Belongs to the cytochrome c oxidase subunit 6A family.</text>
</comment>
<feature type="non-terminal residue" evidence="8">
    <location>
        <position position="1"/>
    </location>
</feature>
<dbReference type="PANTHER" id="PTHR11504">
    <property type="entry name" value="CYTOCHROME C OXIDASE POLYPEPTIDE VIA"/>
    <property type="match status" value="1"/>
</dbReference>
<comment type="subcellular location">
    <subcellularLocation>
        <location evidence="1">Mitochondrion inner membrane</location>
    </subcellularLocation>
</comment>
<dbReference type="AlphaFoldDB" id="A0A139A0Z2"/>
<dbReference type="GO" id="GO:0005743">
    <property type="term" value="C:mitochondrial inner membrane"/>
    <property type="evidence" value="ECO:0007669"/>
    <property type="project" value="UniProtKB-SubCell"/>
</dbReference>
<sequence>WYKISLFVAIPSLIGATVYVYGKEAEHLGHLDHHHPEYVPWPHLRIRKVEFPWGNESAFRHPVYNPSPDGKRYILRV</sequence>
<keyword evidence="9" id="KW-1185">Reference proteome</keyword>
<dbReference type="OrthoDB" id="5947505at2759"/>
<protein>
    <submittedName>
        <fullName evidence="8">Uncharacterized protein</fullName>
    </submittedName>
</protein>
<feature type="signal peptide" evidence="7">
    <location>
        <begin position="1"/>
        <end position="16"/>
    </location>
</feature>
<keyword evidence="7" id="KW-0732">Signal</keyword>